<evidence type="ECO:0000313" key="3">
    <source>
        <dbReference type="Proteomes" id="UP001162640"/>
    </source>
</evidence>
<comment type="caution">
    <text evidence="2">The sequence shown here is derived from an EMBL/GenBank/DDBJ whole genome shotgun (WGS) entry which is preliminary data.</text>
</comment>
<proteinExistence type="predicted"/>
<dbReference type="EMBL" id="BLQM01000001">
    <property type="protein sequence ID" value="GMH47340.1"/>
    <property type="molecule type" value="Genomic_DNA"/>
</dbReference>
<gene>
    <name evidence="2" type="ORF">TL16_g00040</name>
</gene>
<dbReference type="Proteomes" id="UP001162640">
    <property type="component" value="Unassembled WGS sequence"/>
</dbReference>
<sequence length="120" mass="14127">MTLQAKHDNLKQKFKKMLAQIQATQASNEVMKTNWANIKTDNDAFHRKIYQFGEYKEHADRKFHQMKTMLEKQVRAGTDRELVLQKKRSDLQEEAAKKLTEDTKKSKGNSRPRGYSNTRI</sequence>
<organism evidence="2 3">
    <name type="scientific">Triparma laevis f. inornata</name>
    <dbReference type="NCBI Taxonomy" id="1714386"/>
    <lineage>
        <taxon>Eukaryota</taxon>
        <taxon>Sar</taxon>
        <taxon>Stramenopiles</taxon>
        <taxon>Ochrophyta</taxon>
        <taxon>Bolidophyceae</taxon>
        <taxon>Parmales</taxon>
        <taxon>Triparmaceae</taxon>
        <taxon>Triparma</taxon>
    </lineage>
</organism>
<reference evidence="3" key="1">
    <citation type="journal article" date="2023" name="Commun. Biol.">
        <title>Genome analysis of Parmales, the sister group of diatoms, reveals the evolutionary specialization of diatoms from phago-mixotrophs to photoautotrophs.</title>
        <authorList>
            <person name="Ban H."/>
            <person name="Sato S."/>
            <person name="Yoshikawa S."/>
            <person name="Yamada K."/>
            <person name="Nakamura Y."/>
            <person name="Ichinomiya M."/>
            <person name="Sato N."/>
            <person name="Blanc-Mathieu R."/>
            <person name="Endo H."/>
            <person name="Kuwata A."/>
            <person name="Ogata H."/>
        </authorList>
    </citation>
    <scope>NUCLEOTIDE SEQUENCE [LARGE SCALE GENOMIC DNA]</scope>
</reference>
<feature type="compositionally biased region" description="Basic and acidic residues" evidence="1">
    <location>
        <begin position="85"/>
        <end position="105"/>
    </location>
</feature>
<evidence type="ECO:0000313" key="2">
    <source>
        <dbReference type="EMBL" id="GMH47340.1"/>
    </source>
</evidence>
<name>A0A9W6ZBD3_9STRA</name>
<evidence type="ECO:0000256" key="1">
    <source>
        <dbReference type="SAM" id="MobiDB-lite"/>
    </source>
</evidence>
<accession>A0A9W6ZBD3</accession>
<dbReference type="AlphaFoldDB" id="A0A9W6ZBD3"/>
<protein>
    <submittedName>
        <fullName evidence="2">Uncharacterized protein</fullName>
    </submittedName>
</protein>
<feature type="region of interest" description="Disordered" evidence="1">
    <location>
        <begin position="85"/>
        <end position="120"/>
    </location>
</feature>